<dbReference type="SUPFAM" id="SSF53254">
    <property type="entry name" value="Phosphoglycerate mutase-like"/>
    <property type="match status" value="1"/>
</dbReference>
<evidence type="ECO:0000256" key="1">
    <source>
        <dbReference type="ARBA" id="ARBA00005375"/>
    </source>
</evidence>
<dbReference type="InterPro" id="IPR029033">
    <property type="entry name" value="His_PPase_superfam"/>
</dbReference>
<dbReference type="InterPro" id="IPR016274">
    <property type="entry name" value="Histidine_acid_Pase_euk"/>
</dbReference>
<protein>
    <recommendedName>
        <fullName evidence="8">Acid phosphatase</fullName>
    </recommendedName>
</protein>
<dbReference type="PIRSF" id="PIRSF000894">
    <property type="entry name" value="Acid_phosphatase"/>
    <property type="match status" value="1"/>
</dbReference>
<comment type="similarity">
    <text evidence="1">Belongs to the histidine acid phosphatase family.</text>
</comment>
<comment type="caution">
    <text evidence="6">The sequence shown here is derived from an EMBL/GenBank/DDBJ whole genome shotgun (WGS) entry which is preliminary data.</text>
</comment>
<evidence type="ECO:0000256" key="2">
    <source>
        <dbReference type="ARBA" id="ARBA00022801"/>
    </source>
</evidence>
<feature type="disulfide bond" evidence="5">
    <location>
        <begin position="397"/>
        <end position="405"/>
    </location>
</feature>
<dbReference type="Proteomes" id="UP000769157">
    <property type="component" value="Unassembled WGS sequence"/>
</dbReference>
<keyword evidence="2" id="KW-0378">Hydrolase</keyword>
<keyword evidence="3" id="KW-0325">Glycoprotein</keyword>
<keyword evidence="5" id="KW-1015">Disulfide bond</keyword>
<dbReference type="GO" id="GO:0009277">
    <property type="term" value="C:fungal-type cell wall"/>
    <property type="evidence" value="ECO:0007669"/>
    <property type="project" value="TreeGrafter"/>
</dbReference>
<evidence type="ECO:0000256" key="3">
    <source>
        <dbReference type="ARBA" id="ARBA00023180"/>
    </source>
</evidence>
<evidence type="ECO:0000313" key="7">
    <source>
        <dbReference type="Proteomes" id="UP000769157"/>
    </source>
</evidence>
<dbReference type="CDD" id="cd07061">
    <property type="entry name" value="HP_HAP_like"/>
    <property type="match status" value="1"/>
</dbReference>
<reference evidence="6" key="1">
    <citation type="journal article" date="2021" name="Open Biol.">
        <title>Shared evolutionary footprints suggest mitochondrial oxidative damage underlies multiple complex I losses in fungi.</title>
        <authorList>
            <person name="Schikora-Tamarit M.A."/>
            <person name="Marcet-Houben M."/>
            <person name="Nosek J."/>
            <person name="Gabaldon T."/>
        </authorList>
    </citation>
    <scope>NUCLEOTIDE SEQUENCE</scope>
    <source>
        <strain evidence="6">CBS6075</strain>
    </source>
</reference>
<keyword evidence="7" id="KW-1185">Reference proteome</keyword>
<feature type="disulfide bond" evidence="5">
    <location>
        <begin position="251"/>
        <end position="264"/>
    </location>
</feature>
<proteinExistence type="inferred from homology"/>
<dbReference type="AlphaFoldDB" id="A0A9P8P1Q4"/>
<evidence type="ECO:0000313" key="6">
    <source>
        <dbReference type="EMBL" id="KAH3663675.1"/>
    </source>
</evidence>
<evidence type="ECO:0000256" key="4">
    <source>
        <dbReference type="PIRSR" id="PIRSR000894-1"/>
    </source>
</evidence>
<reference evidence="6" key="2">
    <citation type="submission" date="2021-01" db="EMBL/GenBank/DDBJ databases">
        <authorList>
            <person name="Schikora-Tamarit M.A."/>
        </authorList>
    </citation>
    <scope>NUCLEOTIDE SEQUENCE</scope>
    <source>
        <strain evidence="6">CBS6075</strain>
    </source>
</reference>
<accession>A0A9P8P1Q4</accession>
<evidence type="ECO:0000256" key="5">
    <source>
        <dbReference type="PIRSR" id="PIRSR000894-2"/>
    </source>
</evidence>
<dbReference type="PANTHER" id="PTHR20963">
    <property type="entry name" value="MULTIPLE INOSITOL POLYPHOSPHATE PHOSPHATASE-RELATED"/>
    <property type="match status" value="1"/>
</dbReference>
<dbReference type="Gene3D" id="3.40.50.1240">
    <property type="entry name" value="Phosphoglycerate mutase-like"/>
    <property type="match status" value="1"/>
</dbReference>
<dbReference type="Pfam" id="PF00328">
    <property type="entry name" value="His_Phos_2"/>
    <property type="match status" value="1"/>
</dbReference>
<dbReference type="EMBL" id="JAEUBE010000366">
    <property type="protein sequence ID" value="KAH3663675.1"/>
    <property type="molecule type" value="Genomic_DNA"/>
</dbReference>
<dbReference type="RefSeq" id="XP_046060011.1">
    <property type="nucleotide sequence ID" value="XM_046206223.1"/>
</dbReference>
<dbReference type="InterPro" id="IPR000560">
    <property type="entry name" value="His_Pase_clade-2"/>
</dbReference>
<dbReference type="PANTHER" id="PTHR20963:SF18">
    <property type="entry name" value="ACID PHOSPHATASE PHO11-RELATED"/>
    <property type="match status" value="1"/>
</dbReference>
<dbReference type="GeneID" id="70237040"/>
<dbReference type="OrthoDB" id="6509975at2759"/>
<gene>
    <name evidence="6" type="ORF">OGAPHI_005076</name>
</gene>
<organism evidence="6 7">
    <name type="scientific">Ogataea philodendri</name>
    <dbReference type="NCBI Taxonomy" id="1378263"/>
    <lineage>
        <taxon>Eukaryota</taxon>
        <taxon>Fungi</taxon>
        <taxon>Dikarya</taxon>
        <taxon>Ascomycota</taxon>
        <taxon>Saccharomycotina</taxon>
        <taxon>Pichiomycetes</taxon>
        <taxon>Pichiales</taxon>
        <taxon>Pichiaceae</taxon>
        <taxon>Ogataea</taxon>
    </lineage>
</organism>
<name>A0A9P8P1Q4_9ASCO</name>
<dbReference type="InterPro" id="IPR033379">
    <property type="entry name" value="Acid_Pase_AS"/>
</dbReference>
<evidence type="ECO:0008006" key="8">
    <source>
        <dbReference type="Google" id="ProtNLM"/>
    </source>
</evidence>
<feature type="active site" description="Proton donor" evidence="4">
    <location>
        <position position="326"/>
    </location>
</feature>
<dbReference type="GO" id="GO:0003993">
    <property type="term" value="F:acid phosphatase activity"/>
    <property type="evidence" value="ECO:0007669"/>
    <property type="project" value="TreeGrafter"/>
</dbReference>
<dbReference type="PROSITE" id="PS00778">
    <property type="entry name" value="HIS_ACID_PHOSPHAT_2"/>
    <property type="match status" value="1"/>
</dbReference>
<sequence>MVSVLSSFISVLNAVGYWQHSNDQYNLLKHCGGMGPYVEGTGFGLSHELPANTTVDQVYVFSRHGERFPTVSVAEELRAVYNKLKAAQVEEYKGPLAFVRDWEFYIPNDDCLEMETNTSRFSGLLDMENFGRAVRRKYGYLYKDETELPFFSAGQQRVVDSATSFAKGFFGSESEFDRLAHIHVIPEKAKQGANTLTSGRSCKPYNKHSNYDSGLKEFETQYLSQEADRLNSLSPGFDLNAQDVQRLLAYCPFELNYRGHSEVCQALSFDSFVGHEYSRDLELYYTKALHPFSFILGSLYVNATLTLFEQGSDQLNQSLWFSFSHDTDLLYFMNALGILDHQATDLSLHHIDFARWFRTSELIPMGARIVLERIKDSTGQVYVRVLVNDAVIPIPKCTEGPGYSCPLAELRKIFDSRLDGDTFASKCHVKSRRPWHLSFYWDWNTK</sequence>
<feature type="active site" description="Nucleophile" evidence="4">
    <location>
        <position position="64"/>
    </location>
</feature>